<organism evidence="1">
    <name type="scientific">Anguilla anguilla</name>
    <name type="common">European freshwater eel</name>
    <name type="synonym">Muraena anguilla</name>
    <dbReference type="NCBI Taxonomy" id="7936"/>
    <lineage>
        <taxon>Eukaryota</taxon>
        <taxon>Metazoa</taxon>
        <taxon>Chordata</taxon>
        <taxon>Craniata</taxon>
        <taxon>Vertebrata</taxon>
        <taxon>Euteleostomi</taxon>
        <taxon>Actinopterygii</taxon>
        <taxon>Neopterygii</taxon>
        <taxon>Teleostei</taxon>
        <taxon>Anguilliformes</taxon>
        <taxon>Anguillidae</taxon>
        <taxon>Anguilla</taxon>
    </lineage>
</organism>
<protein>
    <submittedName>
        <fullName evidence="1">Uncharacterized protein</fullName>
    </submittedName>
</protein>
<evidence type="ECO:0000313" key="1">
    <source>
        <dbReference type="EMBL" id="JAH06135.1"/>
    </source>
</evidence>
<reference evidence="1" key="1">
    <citation type="submission" date="2014-11" db="EMBL/GenBank/DDBJ databases">
        <authorList>
            <person name="Amaro Gonzalez C."/>
        </authorList>
    </citation>
    <scope>NUCLEOTIDE SEQUENCE</scope>
</reference>
<dbReference type="EMBL" id="GBXM01102442">
    <property type="protein sequence ID" value="JAH06135.1"/>
    <property type="molecule type" value="Transcribed_RNA"/>
</dbReference>
<name>A0A0E9PPX5_ANGAN</name>
<reference evidence="1" key="2">
    <citation type="journal article" date="2015" name="Fish Shellfish Immunol.">
        <title>Early steps in the European eel (Anguilla anguilla)-Vibrio vulnificus interaction in the gills: Role of the RtxA13 toxin.</title>
        <authorList>
            <person name="Callol A."/>
            <person name="Pajuelo D."/>
            <person name="Ebbesson L."/>
            <person name="Teles M."/>
            <person name="MacKenzie S."/>
            <person name="Amaro C."/>
        </authorList>
    </citation>
    <scope>NUCLEOTIDE SEQUENCE</scope>
</reference>
<proteinExistence type="predicted"/>
<sequence length="15" mass="1767">MNDSSVFNCFQMLKC</sequence>
<accession>A0A0E9PPX5</accession>